<dbReference type="EMBL" id="JABFAE010000007">
    <property type="protein sequence ID" value="MBA0833016.1"/>
    <property type="molecule type" value="Genomic_DNA"/>
</dbReference>
<evidence type="ECO:0008006" key="3">
    <source>
        <dbReference type="Google" id="ProtNLM"/>
    </source>
</evidence>
<sequence>MAYSSLFSPNFTHFSSARPISHHLYYHPYLSSTSLQYNNIRKELSFPYVASVPYQPINVDYLEGEFSGHGVTFEGIGDNCVAKMGLDNGSTATLMLPSGLITSYKAPMWHGSTVELLHTSVSEGDDGEAVIQGGVSLALNYEDDTEVPWSPSTWVLRDIRGNSKDSIKVELISSDTDNMVETRHIVTLGEDILTSEISVTNSNSSPLQWTGSIISHLTVSSPEATYALGLEGSNFHNVPPFLSNFGIVPPDLDEENDSKIGQLWKQMGLKGFFSGLGQRNKKNASEEEMEGEEDDGYKQLNEQMSRIYTCAPRFFTLIDRVIFMENSNVAPMFTVIKTQKYEADTHFALLLFCMEQGRRNSVVVGRDGFDEVYMYSPGSSHEIYGEYSFICVGQSTMLKPIMLGPGEVWRGSQHLHNPNM</sequence>
<proteinExistence type="predicted"/>
<dbReference type="InterPro" id="IPR011013">
    <property type="entry name" value="Gal_mutarotase_sf_dom"/>
</dbReference>
<gene>
    <name evidence="1" type="ORF">Goarm_017360</name>
</gene>
<dbReference type="PANTHER" id="PTHR11122">
    <property type="entry name" value="APOSPORY-ASSOCIATED PROTEIN C-RELATED"/>
    <property type="match status" value="1"/>
</dbReference>
<dbReference type="GO" id="GO:0030246">
    <property type="term" value="F:carbohydrate binding"/>
    <property type="evidence" value="ECO:0007669"/>
    <property type="project" value="InterPro"/>
</dbReference>
<evidence type="ECO:0000313" key="2">
    <source>
        <dbReference type="Proteomes" id="UP000593575"/>
    </source>
</evidence>
<dbReference type="GO" id="GO:0005975">
    <property type="term" value="P:carbohydrate metabolic process"/>
    <property type="evidence" value="ECO:0007669"/>
    <property type="project" value="InterPro"/>
</dbReference>
<dbReference type="AlphaFoldDB" id="A0A7J9JF30"/>
<dbReference type="Proteomes" id="UP000593575">
    <property type="component" value="Unassembled WGS sequence"/>
</dbReference>
<dbReference type="SUPFAM" id="SSF74650">
    <property type="entry name" value="Galactose mutarotase-like"/>
    <property type="match status" value="1"/>
</dbReference>
<accession>A0A7J9JF30</accession>
<name>A0A7J9JF30_9ROSI</name>
<keyword evidence="2" id="KW-1185">Reference proteome</keyword>
<comment type="caution">
    <text evidence="1">The sequence shown here is derived from an EMBL/GenBank/DDBJ whole genome shotgun (WGS) entry which is preliminary data.</text>
</comment>
<dbReference type="GO" id="GO:0005737">
    <property type="term" value="C:cytoplasm"/>
    <property type="evidence" value="ECO:0007669"/>
    <property type="project" value="TreeGrafter"/>
</dbReference>
<reference evidence="1 2" key="1">
    <citation type="journal article" date="2019" name="Genome Biol. Evol.">
        <title>Insights into the evolution of the New World diploid cottons (Gossypium, subgenus Houzingenia) based on genome sequencing.</title>
        <authorList>
            <person name="Grover C.E."/>
            <person name="Arick M.A. 2nd"/>
            <person name="Thrash A."/>
            <person name="Conover J.L."/>
            <person name="Sanders W.S."/>
            <person name="Peterson D.G."/>
            <person name="Frelichowski J.E."/>
            <person name="Scheffler J.A."/>
            <person name="Scheffler B.E."/>
            <person name="Wendel J.F."/>
        </authorList>
    </citation>
    <scope>NUCLEOTIDE SEQUENCE [LARGE SCALE GENOMIC DNA]</scope>
    <source>
        <strain evidence="1">6</strain>
        <tissue evidence="1">Leaf</tissue>
    </source>
</reference>
<evidence type="ECO:0000313" key="1">
    <source>
        <dbReference type="EMBL" id="MBA0833016.1"/>
    </source>
</evidence>
<dbReference type="GO" id="GO:0047938">
    <property type="term" value="F:glucose-6-phosphate 1-epimerase activity"/>
    <property type="evidence" value="ECO:0007669"/>
    <property type="project" value="TreeGrafter"/>
</dbReference>
<dbReference type="InterPro" id="IPR014718">
    <property type="entry name" value="GH-type_carb-bd"/>
</dbReference>
<dbReference type="PANTHER" id="PTHR11122:SF15">
    <property type="entry name" value="PROTEIN NDH-DEPENDENT CYCLIC ELECTRON FLOW 5"/>
    <property type="match status" value="1"/>
</dbReference>
<protein>
    <recommendedName>
        <fullName evidence="3">Protein NDH-DEPENDENT CYCLIC ELECTRON FLOW 5</fullName>
    </recommendedName>
</protein>
<organism evidence="1 2">
    <name type="scientific">Gossypium armourianum</name>
    <dbReference type="NCBI Taxonomy" id="34283"/>
    <lineage>
        <taxon>Eukaryota</taxon>
        <taxon>Viridiplantae</taxon>
        <taxon>Streptophyta</taxon>
        <taxon>Embryophyta</taxon>
        <taxon>Tracheophyta</taxon>
        <taxon>Spermatophyta</taxon>
        <taxon>Magnoliopsida</taxon>
        <taxon>eudicotyledons</taxon>
        <taxon>Gunneridae</taxon>
        <taxon>Pentapetalae</taxon>
        <taxon>rosids</taxon>
        <taxon>malvids</taxon>
        <taxon>Malvales</taxon>
        <taxon>Malvaceae</taxon>
        <taxon>Malvoideae</taxon>
        <taxon>Gossypium</taxon>
    </lineage>
</organism>
<dbReference type="Gene3D" id="2.70.98.10">
    <property type="match status" value="1"/>
</dbReference>